<sequence length="516" mass="59476">MSTELLLARRELALEQRRVTLLQENQIVFYAPHPKQQAFHAAAHFHYRYARTGNRFGKSEMGAAEDIAFALGYRPWINKKDPNCFKGIPVHPTKGLIVTTDWDKSTEVFTSQEAGINQGKLFKYIPVSALIGHTRNHSGAIDCIRVRHINGGVSVIHLDTVKSFKQNPLGQESSAWDWAHFDEPIPEAMYKAIVRGMIDRDGRVWFTCTPLTEPWIDEKFIPDLENQSHEDLNFSHGDFWMMTGSTYDNPHNTRESIDRVMSQYTDEERETRLTGIPRAYSGLVFKEFDWNQHVSQDPPKGWLDWNTPPADYCIRYAIDYHFKKNDAVLFLATSPQEITYVYAELWQQMLLEEEVREIKIVLKGHIPQPGIVDPLASTPNKLTETTAMDEYRRLGLAVNPATKDPVNGIRAVKATLKARDKHKNPVIFFNPALRRTLYEISRGFAWDETENRPIKKNDDMMECLHRLCLQGLTYIEPAGDHDYAIIAPRDFDDVALELPDDEQPQKRSFKASRYRI</sequence>
<accession>A0A6J5RCH6</accession>
<evidence type="ECO:0000313" key="3">
    <source>
        <dbReference type="EMBL" id="CAB4197257.1"/>
    </source>
</evidence>
<gene>
    <name evidence="2" type="ORF">UFOVP1225_14</name>
    <name evidence="3" type="ORF">UFOVP1319_4</name>
    <name evidence="4" type="ORF">UFOVP1591_14</name>
    <name evidence="1" type="ORF">UFOVP478_39</name>
</gene>
<dbReference type="Pfam" id="PF03237">
    <property type="entry name" value="Terminase_6N"/>
    <property type="match status" value="1"/>
</dbReference>
<proteinExistence type="predicted"/>
<dbReference type="EMBL" id="LR796462">
    <property type="protein sequence ID" value="CAB4146293.1"/>
    <property type="molecule type" value="Genomic_DNA"/>
</dbReference>
<dbReference type="EMBL" id="LR797173">
    <property type="protein sequence ID" value="CAB4191151.1"/>
    <property type="molecule type" value="Genomic_DNA"/>
</dbReference>
<organism evidence="2">
    <name type="scientific">uncultured Caudovirales phage</name>
    <dbReference type="NCBI Taxonomy" id="2100421"/>
    <lineage>
        <taxon>Viruses</taxon>
        <taxon>Duplodnaviria</taxon>
        <taxon>Heunggongvirae</taxon>
        <taxon>Uroviricota</taxon>
        <taxon>Caudoviricetes</taxon>
        <taxon>Peduoviridae</taxon>
        <taxon>Maltschvirus</taxon>
        <taxon>Maltschvirus maltsch</taxon>
    </lineage>
</organism>
<dbReference type="Gene3D" id="3.30.420.280">
    <property type="match status" value="1"/>
</dbReference>
<dbReference type="EMBL" id="LR797445">
    <property type="protein sequence ID" value="CAB4217209.1"/>
    <property type="molecule type" value="Genomic_DNA"/>
</dbReference>
<name>A0A6J5RCH6_9CAUD</name>
<evidence type="ECO:0000313" key="2">
    <source>
        <dbReference type="EMBL" id="CAB4191151.1"/>
    </source>
</evidence>
<protein>
    <submittedName>
        <fullName evidence="2">Terminase-like family</fullName>
    </submittedName>
</protein>
<evidence type="ECO:0000313" key="1">
    <source>
        <dbReference type="EMBL" id="CAB4146293.1"/>
    </source>
</evidence>
<evidence type="ECO:0000313" key="4">
    <source>
        <dbReference type="EMBL" id="CAB4217209.1"/>
    </source>
</evidence>
<dbReference type="EMBL" id="LR797255">
    <property type="protein sequence ID" value="CAB4197257.1"/>
    <property type="molecule type" value="Genomic_DNA"/>
</dbReference>
<reference evidence="2" key="1">
    <citation type="submission" date="2020-05" db="EMBL/GenBank/DDBJ databases">
        <authorList>
            <person name="Chiriac C."/>
            <person name="Salcher M."/>
            <person name="Ghai R."/>
            <person name="Kavagutti S V."/>
        </authorList>
    </citation>
    <scope>NUCLEOTIDE SEQUENCE</scope>
</reference>